<gene>
    <name evidence="2" type="ORF">UFOVP369_26</name>
</gene>
<name>A0A6J7WXI3_9CAUD</name>
<organism evidence="2">
    <name type="scientific">uncultured Caudovirales phage</name>
    <dbReference type="NCBI Taxonomy" id="2100421"/>
    <lineage>
        <taxon>Viruses</taxon>
        <taxon>Duplodnaviria</taxon>
        <taxon>Heunggongvirae</taxon>
        <taxon>Uroviricota</taxon>
        <taxon>Caudoviricetes</taxon>
        <taxon>Peduoviridae</taxon>
        <taxon>Maltschvirus</taxon>
        <taxon>Maltschvirus maltsch</taxon>
    </lineage>
</organism>
<feature type="compositionally biased region" description="Polar residues" evidence="1">
    <location>
        <begin position="90"/>
        <end position="102"/>
    </location>
</feature>
<accession>A0A6J7WXI3</accession>
<sequence>MTTSTKVYSGPSFDFETYNAIVAKAPAGMLLFLAQQSLEKVAYQMSNPRFKNPLAKEVYDLVDEIASLRESYKKEAAVRDNRGRAEIVPENQTNSADYGQVA</sequence>
<evidence type="ECO:0000313" key="2">
    <source>
        <dbReference type="EMBL" id="CAB5222701.1"/>
    </source>
</evidence>
<dbReference type="EMBL" id="LR798315">
    <property type="protein sequence ID" value="CAB5222701.1"/>
    <property type="molecule type" value="Genomic_DNA"/>
</dbReference>
<feature type="region of interest" description="Disordered" evidence="1">
    <location>
        <begin position="80"/>
        <end position="102"/>
    </location>
</feature>
<protein>
    <submittedName>
        <fullName evidence="2">Uncharacterized protein</fullName>
    </submittedName>
</protein>
<proteinExistence type="predicted"/>
<evidence type="ECO:0000256" key="1">
    <source>
        <dbReference type="SAM" id="MobiDB-lite"/>
    </source>
</evidence>
<reference evidence="2" key="1">
    <citation type="submission" date="2020-05" db="EMBL/GenBank/DDBJ databases">
        <authorList>
            <person name="Chiriac C."/>
            <person name="Salcher M."/>
            <person name="Ghai R."/>
            <person name="Kavagutti S V."/>
        </authorList>
    </citation>
    <scope>NUCLEOTIDE SEQUENCE</scope>
</reference>